<organism evidence="2">
    <name type="scientific">Sinorhizobium medicae</name>
    <dbReference type="NCBI Taxonomy" id="110321"/>
    <lineage>
        <taxon>Bacteria</taxon>
        <taxon>Pseudomonadati</taxon>
        <taxon>Pseudomonadota</taxon>
        <taxon>Alphaproteobacteria</taxon>
        <taxon>Hyphomicrobiales</taxon>
        <taxon>Rhizobiaceae</taxon>
        <taxon>Sinorhizobium/Ensifer group</taxon>
        <taxon>Sinorhizobium</taxon>
    </lineage>
</organism>
<sequence length="73" mass="8060">MKELPTRGFVLSRSSNREVSQSRTGGPNRLHQRRYLADDDNLGRVLAASDVIDPVFRQAISAASRPGSRGLHD</sequence>
<dbReference type="EMBL" id="CABFNB010000021">
    <property type="protein sequence ID" value="VTZ59638.1"/>
    <property type="molecule type" value="Genomic_DNA"/>
</dbReference>
<proteinExistence type="predicted"/>
<gene>
    <name evidence="2" type="ORF">EMEDMD4_1170017</name>
</gene>
<feature type="region of interest" description="Disordered" evidence="1">
    <location>
        <begin position="1"/>
        <end position="33"/>
    </location>
</feature>
<feature type="compositionally biased region" description="Polar residues" evidence="1">
    <location>
        <begin position="12"/>
        <end position="25"/>
    </location>
</feature>
<name>A0A508WQ60_9HYPH</name>
<reference evidence="2" key="1">
    <citation type="submission" date="2019-06" db="EMBL/GenBank/DDBJ databases">
        <authorList>
            <person name="Le Quere A."/>
            <person name="Colella S."/>
        </authorList>
    </citation>
    <scope>NUCLEOTIDE SEQUENCE</scope>
    <source>
        <strain evidence="2">EmedicaeMD41</strain>
    </source>
</reference>
<dbReference type="AlphaFoldDB" id="A0A508WQ60"/>
<evidence type="ECO:0000313" key="2">
    <source>
        <dbReference type="EMBL" id="VTZ59638.1"/>
    </source>
</evidence>
<dbReference type="Proteomes" id="UP000507954">
    <property type="component" value="Unassembled WGS sequence"/>
</dbReference>
<accession>A0A508WQ60</accession>
<protein>
    <submittedName>
        <fullName evidence="2">Uncharacterized protein</fullName>
    </submittedName>
</protein>
<evidence type="ECO:0000256" key="1">
    <source>
        <dbReference type="SAM" id="MobiDB-lite"/>
    </source>
</evidence>